<protein>
    <recommendedName>
        <fullName evidence="3">Ada DNA repair metal-binding domain-containing protein</fullName>
    </recommendedName>
</protein>
<evidence type="ECO:0000259" key="3">
    <source>
        <dbReference type="Pfam" id="PF02805"/>
    </source>
</evidence>
<organism evidence="4 5">
    <name type="scientific">Geoanaerobacter pelophilus</name>
    <dbReference type="NCBI Taxonomy" id="60036"/>
    <lineage>
        <taxon>Bacteria</taxon>
        <taxon>Pseudomonadati</taxon>
        <taxon>Thermodesulfobacteriota</taxon>
        <taxon>Desulfuromonadia</taxon>
        <taxon>Geobacterales</taxon>
        <taxon>Geobacteraceae</taxon>
        <taxon>Geoanaerobacter</taxon>
    </lineage>
</organism>
<dbReference type="GO" id="GO:0003677">
    <property type="term" value="F:DNA binding"/>
    <property type="evidence" value="ECO:0007669"/>
    <property type="project" value="InterPro"/>
</dbReference>
<reference evidence="4 5" key="1">
    <citation type="submission" date="2021-05" db="EMBL/GenBank/DDBJ databases">
        <title>The draft genome of Geobacter pelophilus DSM 12255.</title>
        <authorList>
            <person name="Xu Z."/>
            <person name="Masuda Y."/>
            <person name="Itoh H."/>
            <person name="Senoo K."/>
        </authorList>
    </citation>
    <scope>NUCLEOTIDE SEQUENCE [LARGE SCALE GENOMIC DNA]</scope>
    <source>
        <strain evidence="4 5">DSM 12255</strain>
    </source>
</reference>
<feature type="domain" description="Ada DNA repair metal-binding" evidence="3">
    <location>
        <begin position="13"/>
        <end position="56"/>
    </location>
</feature>
<comment type="caution">
    <text evidence="4">The sequence shown here is derived from an EMBL/GenBank/DDBJ whole genome shotgun (WGS) entry which is preliminary data.</text>
</comment>
<dbReference type="SUPFAM" id="SSF57884">
    <property type="entry name" value="Ada DNA repair protein, N-terminal domain (N-Ada 10)"/>
    <property type="match status" value="1"/>
</dbReference>
<dbReference type="Pfam" id="PF02805">
    <property type="entry name" value="Ada_Zn_binding"/>
    <property type="match status" value="1"/>
</dbReference>
<sequence>MPNTAYGGVWGSIKSKSYHLASCRYVKKTGKNNRIKFDSAVTARDAGYKPCEVCRPPAPKLSATKSPKNGLTVLPDTTVP</sequence>
<dbReference type="InterPro" id="IPR004026">
    <property type="entry name" value="Ada_DNA_repair_Zn-bd"/>
</dbReference>
<dbReference type="EMBL" id="JAHCVJ010000005">
    <property type="protein sequence ID" value="MBT0665192.1"/>
    <property type="molecule type" value="Genomic_DNA"/>
</dbReference>
<name>A0AAW4L4W0_9BACT</name>
<dbReference type="GO" id="GO:0008168">
    <property type="term" value="F:methyltransferase activity"/>
    <property type="evidence" value="ECO:0007669"/>
    <property type="project" value="InterPro"/>
</dbReference>
<accession>A0AAW4L4W0</accession>
<feature type="region of interest" description="Disordered" evidence="2">
    <location>
        <begin position="59"/>
        <end position="80"/>
    </location>
</feature>
<evidence type="ECO:0000256" key="1">
    <source>
        <dbReference type="ARBA" id="ARBA00023159"/>
    </source>
</evidence>
<evidence type="ECO:0000313" key="4">
    <source>
        <dbReference type="EMBL" id="MBT0665192.1"/>
    </source>
</evidence>
<dbReference type="InterPro" id="IPR035451">
    <property type="entry name" value="Ada-like_dom_sf"/>
</dbReference>
<dbReference type="GO" id="GO:0006355">
    <property type="term" value="P:regulation of DNA-templated transcription"/>
    <property type="evidence" value="ECO:0007669"/>
    <property type="project" value="InterPro"/>
</dbReference>
<proteinExistence type="predicted"/>
<dbReference type="Proteomes" id="UP000811899">
    <property type="component" value="Unassembled WGS sequence"/>
</dbReference>
<keyword evidence="5" id="KW-1185">Reference proteome</keyword>
<dbReference type="GO" id="GO:0008270">
    <property type="term" value="F:zinc ion binding"/>
    <property type="evidence" value="ECO:0007669"/>
    <property type="project" value="InterPro"/>
</dbReference>
<keyword evidence="1" id="KW-0010">Activator</keyword>
<evidence type="ECO:0000256" key="2">
    <source>
        <dbReference type="SAM" id="MobiDB-lite"/>
    </source>
</evidence>
<dbReference type="GO" id="GO:0006281">
    <property type="term" value="P:DNA repair"/>
    <property type="evidence" value="ECO:0007669"/>
    <property type="project" value="InterPro"/>
</dbReference>
<evidence type="ECO:0000313" key="5">
    <source>
        <dbReference type="Proteomes" id="UP000811899"/>
    </source>
</evidence>
<dbReference type="Gene3D" id="3.40.10.10">
    <property type="entry name" value="DNA Methylphosphotriester Repair Domain"/>
    <property type="match status" value="1"/>
</dbReference>
<dbReference type="AlphaFoldDB" id="A0AAW4L4W0"/>
<gene>
    <name evidence="4" type="ORF">KI809_12870</name>
</gene>